<evidence type="ECO:0000313" key="2">
    <source>
        <dbReference type="EMBL" id="KEY69606.1"/>
    </source>
</evidence>
<dbReference type="InterPro" id="IPR010730">
    <property type="entry name" value="HET"/>
</dbReference>
<evidence type="ECO:0000313" key="3">
    <source>
        <dbReference type="Proteomes" id="UP000028045"/>
    </source>
</evidence>
<dbReference type="OrthoDB" id="20872at2759"/>
<dbReference type="HOGENOM" id="CLU_004184_3_0_1"/>
<accession>A0A084AWC7</accession>
<gene>
    <name evidence="2" type="ORF">S7711_06233</name>
</gene>
<dbReference type="InterPro" id="IPR052895">
    <property type="entry name" value="HetReg/Transcr_Mod"/>
</dbReference>
<dbReference type="PANTHER" id="PTHR24148">
    <property type="entry name" value="ANKYRIN REPEAT DOMAIN-CONTAINING PROTEIN 39 HOMOLOG-RELATED"/>
    <property type="match status" value="1"/>
</dbReference>
<organism evidence="2 3">
    <name type="scientific">Stachybotrys chartarum (strain CBS 109288 / IBT 7711)</name>
    <name type="common">Toxic black mold</name>
    <name type="synonym">Stilbospora chartarum</name>
    <dbReference type="NCBI Taxonomy" id="1280523"/>
    <lineage>
        <taxon>Eukaryota</taxon>
        <taxon>Fungi</taxon>
        <taxon>Dikarya</taxon>
        <taxon>Ascomycota</taxon>
        <taxon>Pezizomycotina</taxon>
        <taxon>Sordariomycetes</taxon>
        <taxon>Hypocreomycetidae</taxon>
        <taxon>Hypocreales</taxon>
        <taxon>Stachybotryaceae</taxon>
        <taxon>Stachybotrys</taxon>
    </lineage>
</organism>
<dbReference type="Proteomes" id="UP000028045">
    <property type="component" value="Unassembled WGS sequence"/>
</dbReference>
<dbReference type="Pfam" id="PF06985">
    <property type="entry name" value="HET"/>
    <property type="match status" value="1"/>
</dbReference>
<protein>
    <recommendedName>
        <fullName evidence="1">Heterokaryon incompatibility domain-containing protein</fullName>
    </recommendedName>
</protein>
<dbReference type="PANTHER" id="PTHR24148:SF73">
    <property type="entry name" value="HET DOMAIN PROTEIN (AFU_ORTHOLOGUE AFUA_8G01020)"/>
    <property type="match status" value="1"/>
</dbReference>
<keyword evidence="3" id="KW-1185">Reference proteome</keyword>
<dbReference type="EMBL" id="KL648521">
    <property type="protein sequence ID" value="KEY69606.1"/>
    <property type="molecule type" value="Genomic_DNA"/>
</dbReference>
<feature type="domain" description="Heterokaryon incompatibility" evidence="1">
    <location>
        <begin position="52"/>
        <end position="177"/>
    </location>
</feature>
<evidence type="ECO:0000259" key="1">
    <source>
        <dbReference type="Pfam" id="PF06985"/>
    </source>
</evidence>
<sequence>MSLGGYCYKKLVEADAIRLLHLEAANNREAPLRGQLVHTTLSEIDRDLIESFTALSYVWGDPAATDTVLVDGQVVGITTTLAMALRDMRDSSRMFRVWADALCIDQTNNAEKSHQVAMMGQIYTAAAHTVIHLGTLTEETNTVLADTPTIAKSDVQTIAGRDLLCRPWFGRVWIFQELILSRDPWVQCGFVRIRWQELCNRLLDASAQRSSELSMLREMNNTRESRSSTELFRVVQARRGLGATDAKDLVYAQFGVISDRAVVNRYITIDYEMPVALLYSQVARYIVETRREGLQALLSLIGDTFDNQRLPGLPTWAPDWRIPLAQTNLIHANETAAIQKYDGISHCFVAEHLILGHVGYEVDLINDVGPVLPPFSAIPQEAVSEHQQLNDKILAIYRKNGGIYYTGSSEGARARVVLKGSEEEHTRLCNAMVDQWRRLIMMFFNSEDEAVSNELFTRSFAEWTAQQGNGGRIFTGRGSNGLLMLMQEYLAPSATVVRTLEGRRLVRTKSGRFGVVPAQTRRGDVVLGLANCKELVAARPTARRQQDLGNVLVSALHQEAAMGGLNTGEETWAHSRILKPDGAFTMVGTSYLDNYVPWKDMTEERVVELFAFY</sequence>
<reference evidence="2 3" key="1">
    <citation type="journal article" date="2014" name="BMC Genomics">
        <title>Comparative genome sequencing reveals chemotype-specific gene clusters in the toxigenic black mold Stachybotrys.</title>
        <authorList>
            <person name="Semeiks J."/>
            <person name="Borek D."/>
            <person name="Otwinowski Z."/>
            <person name="Grishin N.V."/>
        </authorList>
    </citation>
    <scope>NUCLEOTIDE SEQUENCE [LARGE SCALE GENOMIC DNA]</scope>
    <source>
        <strain evidence="3">CBS 109288 / IBT 7711</strain>
    </source>
</reference>
<proteinExistence type="predicted"/>
<dbReference type="AlphaFoldDB" id="A0A084AWC7"/>
<name>A0A084AWC7_STACB</name>